<accession>A0A6L7EMX6</accession>
<dbReference type="EMBL" id="WUEK01000002">
    <property type="protein sequence ID" value="MXG88697.1"/>
    <property type="molecule type" value="Genomic_DNA"/>
</dbReference>
<keyword evidence="2" id="KW-1185">Reference proteome</keyword>
<protein>
    <submittedName>
        <fullName evidence="1">AAA family ATPase</fullName>
    </submittedName>
</protein>
<proteinExistence type="predicted"/>
<dbReference type="SUPFAM" id="SSF52540">
    <property type="entry name" value="P-loop containing nucleoside triphosphate hydrolases"/>
    <property type="match status" value="1"/>
</dbReference>
<evidence type="ECO:0000313" key="1">
    <source>
        <dbReference type="EMBL" id="MXG88697.1"/>
    </source>
</evidence>
<dbReference type="Gene3D" id="3.40.50.300">
    <property type="entry name" value="P-loop containing nucleotide triphosphate hydrolases"/>
    <property type="match status" value="1"/>
</dbReference>
<reference evidence="1 2" key="1">
    <citation type="submission" date="2019-12" db="EMBL/GenBank/DDBJ databases">
        <authorList>
            <person name="Kun Z."/>
        </authorList>
    </citation>
    <scope>NUCLEOTIDE SEQUENCE [LARGE SCALE GENOMIC DNA]</scope>
    <source>
        <strain evidence="1 2">YIM 123512</strain>
    </source>
</reference>
<sequence length="188" mass="20030">MTPPLVLHLNGLPGVGKSTLARHWAQTHPGTLLLDIDVLRTWVSGWREDFAATGERVRTTALAALAAYVADGGDVVLPQLLADPAQVARFERAAIEAGGRFVHVMVEADDAAARFAARERDEPWLEVVHALVATAGPGHLEGYAARLDGLRPDLRLATTTGDVDGSCAELERRLVSLGWCPRSPGDGA</sequence>
<name>A0A6L7EMX6_9ACTN</name>
<gene>
    <name evidence="1" type="ORF">GRQ65_03940</name>
</gene>
<organism evidence="1 2">
    <name type="scientific">Nocardioides flavescens</name>
    <dbReference type="NCBI Taxonomy" id="2691959"/>
    <lineage>
        <taxon>Bacteria</taxon>
        <taxon>Bacillati</taxon>
        <taxon>Actinomycetota</taxon>
        <taxon>Actinomycetes</taxon>
        <taxon>Propionibacteriales</taxon>
        <taxon>Nocardioidaceae</taxon>
        <taxon>Nocardioides</taxon>
    </lineage>
</organism>
<dbReference type="InterPro" id="IPR027417">
    <property type="entry name" value="P-loop_NTPase"/>
</dbReference>
<comment type="caution">
    <text evidence="1">The sequence shown here is derived from an EMBL/GenBank/DDBJ whole genome shotgun (WGS) entry which is preliminary data.</text>
</comment>
<evidence type="ECO:0000313" key="2">
    <source>
        <dbReference type="Proteomes" id="UP000473325"/>
    </source>
</evidence>
<dbReference type="Pfam" id="PF13671">
    <property type="entry name" value="AAA_33"/>
    <property type="match status" value="1"/>
</dbReference>
<dbReference type="Proteomes" id="UP000473325">
    <property type="component" value="Unassembled WGS sequence"/>
</dbReference>
<dbReference type="AlphaFoldDB" id="A0A6L7EMX6"/>
<dbReference type="RefSeq" id="WP_160875359.1">
    <property type="nucleotide sequence ID" value="NZ_WUEK01000002.1"/>
</dbReference>